<reference evidence="1 2" key="1">
    <citation type="journal article" date="2021" name="Commun. Biol.">
        <title>The genome of Shorea leprosula (Dipterocarpaceae) highlights the ecological relevance of drought in aseasonal tropical rainforests.</title>
        <authorList>
            <person name="Ng K.K.S."/>
            <person name="Kobayashi M.J."/>
            <person name="Fawcett J.A."/>
            <person name="Hatakeyama M."/>
            <person name="Paape T."/>
            <person name="Ng C.H."/>
            <person name="Ang C.C."/>
            <person name="Tnah L.H."/>
            <person name="Lee C.T."/>
            <person name="Nishiyama T."/>
            <person name="Sese J."/>
            <person name="O'Brien M.J."/>
            <person name="Copetti D."/>
            <person name="Mohd Noor M.I."/>
            <person name="Ong R.C."/>
            <person name="Putra M."/>
            <person name="Sireger I.Z."/>
            <person name="Indrioko S."/>
            <person name="Kosugi Y."/>
            <person name="Izuno A."/>
            <person name="Isagi Y."/>
            <person name="Lee S.L."/>
            <person name="Shimizu K.K."/>
        </authorList>
    </citation>
    <scope>NUCLEOTIDE SEQUENCE [LARGE SCALE GENOMIC DNA]</scope>
    <source>
        <strain evidence="1">214</strain>
    </source>
</reference>
<evidence type="ECO:0000313" key="2">
    <source>
        <dbReference type="Proteomes" id="UP001054252"/>
    </source>
</evidence>
<evidence type="ECO:0000313" key="1">
    <source>
        <dbReference type="EMBL" id="GKV38438.1"/>
    </source>
</evidence>
<dbReference type="EMBL" id="BPVZ01000128">
    <property type="protein sequence ID" value="GKV38438.1"/>
    <property type="molecule type" value="Genomic_DNA"/>
</dbReference>
<name>A0AAV5LLW8_9ROSI</name>
<gene>
    <name evidence="1" type="ORF">SLEP1_g46351</name>
</gene>
<keyword evidence="2" id="KW-1185">Reference proteome</keyword>
<protein>
    <submittedName>
        <fullName evidence="1">Uncharacterized protein</fullName>
    </submittedName>
</protein>
<dbReference type="Proteomes" id="UP001054252">
    <property type="component" value="Unassembled WGS sequence"/>
</dbReference>
<proteinExistence type="predicted"/>
<comment type="caution">
    <text evidence="1">The sequence shown here is derived from an EMBL/GenBank/DDBJ whole genome shotgun (WGS) entry which is preliminary data.</text>
</comment>
<organism evidence="1 2">
    <name type="scientific">Rubroshorea leprosula</name>
    <dbReference type="NCBI Taxonomy" id="152421"/>
    <lineage>
        <taxon>Eukaryota</taxon>
        <taxon>Viridiplantae</taxon>
        <taxon>Streptophyta</taxon>
        <taxon>Embryophyta</taxon>
        <taxon>Tracheophyta</taxon>
        <taxon>Spermatophyta</taxon>
        <taxon>Magnoliopsida</taxon>
        <taxon>eudicotyledons</taxon>
        <taxon>Gunneridae</taxon>
        <taxon>Pentapetalae</taxon>
        <taxon>rosids</taxon>
        <taxon>malvids</taxon>
        <taxon>Malvales</taxon>
        <taxon>Dipterocarpaceae</taxon>
        <taxon>Rubroshorea</taxon>
    </lineage>
</organism>
<sequence>MAMVKCFRFPQRAFSLLVLEESPVDSPGINHNAANSSFPLRRSRSPIRCLCLSSLLDLEKSAVDTRRINYCLCLSSMDEMLVQGCVSGIPPRISQIGVNDGPGDGCCLMPVDYCQCDETQIWV</sequence>
<dbReference type="AlphaFoldDB" id="A0AAV5LLW8"/>
<accession>A0AAV5LLW8</accession>